<feature type="non-terminal residue" evidence="1">
    <location>
        <position position="125"/>
    </location>
</feature>
<evidence type="ECO:0000313" key="2">
    <source>
        <dbReference type="Proteomes" id="UP000799118"/>
    </source>
</evidence>
<dbReference type="InterPro" id="IPR040521">
    <property type="entry name" value="KDZ"/>
</dbReference>
<dbReference type="Pfam" id="PF18758">
    <property type="entry name" value="KDZ"/>
    <property type="match status" value="1"/>
</dbReference>
<organism evidence="1 2">
    <name type="scientific">Gymnopus androsaceus JB14</name>
    <dbReference type="NCBI Taxonomy" id="1447944"/>
    <lineage>
        <taxon>Eukaryota</taxon>
        <taxon>Fungi</taxon>
        <taxon>Dikarya</taxon>
        <taxon>Basidiomycota</taxon>
        <taxon>Agaricomycotina</taxon>
        <taxon>Agaricomycetes</taxon>
        <taxon>Agaricomycetidae</taxon>
        <taxon>Agaricales</taxon>
        <taxon>Marasmiineae</taxon>
        <taxon>Omphalotaceae</taxon>
        <taxon>Gymnopus</taxon>
    </lineage>
</organism>
<evidence type="ECO:0000313" key="1">
    <source>
        <dbReference type="EMBL" id="KAE9384231.1"/>
    </source>
</evidence>
<dbReference type="Proteomes" id="UP000799118">
    <property type="component" value="Unassembled WGS sequence"/>
</dbReference>
<reference evidence="1" key="1">
    <citation type="journal article" date="2019" name="Environ. Microbiol.">
        <title>Fungal ecological strategies reflected in gene transcription - a case study of two litter decomposers.</title>
        <authorList>
            <person name="Barbi F."/>
            <person name="Kohler A."/>
            <person name="Barry K."/>
            <person name="Baskaran P."/>
            <person name="Daum C."/>
            <person name="Fauchery L."/>
            <person name="Ihrmark K."/>
            <person name="Kuo A."/>
            <person name="LaButti K."/>
            <person name="Lipzen A."/>
            <person name="Morin E."/>
            <person name="Grigoriev I.V."/>
            <person name="Henrissat B."/>
            <person name="Lindahl B."/>
            <person name="Martin F."/>
        </authorList>
    </citation>
    <scope>NUCLEOTIDE SEQUENCE</scope>
    <source>
        <strain evidence="1">JB14</strain>
    </source>
</reference>
<proteinExistence type="predicted"/>
<keyword evidence="2" id="KW-1185">Reference proteome</keyword>
<dbReference type="EMBL" id="ML770187">
    <property type="protein sequence ID" value="KAE9384231.1"/>
    <property type="molecule type" value="Genomic_DNA"/>
</dbReference>
<gene>
    <name evidence="1" type="ORF">BT96DRAFT_766845</name>
</gene>
<name>A0A6A4GFL4_9AGAR</name>
<dbReference type="OrthoDB" id="3246730at2759"/>
<accession>A0A6A4GFL4</accession>
<dbReference type="AlphaFoldDB" id="A0A6A4GFL4"/>
<sequence length="125" mass="14464">MHGYAHEHLCQLLFLMLYIAGMGLEDGVGCKRYLSMMNALAVLNPSIFLSSRFFCTFGVYANVSRFIYNNYCQALEIMGTRNALSRSMIQADIQAENFFEWLEEEGNYLRSLTRTPPSETREMEY</sequence>
<protein>
    <submittedName>
        <fullName evidence="1">Uncharacterized protein</fullName>
    </submittedName>
</protein>